<keyword evidence="3 6" id="KW-0812">Transmembrane</keyword>
<protein>
    <recommendedName>
        <fullName evidence="6">Protein YIP</fullName>
    </recommendedName>
</protein>
<dbReference type="PANTHER" id="PTHR12822:SF5">
    <property type="entry name" value="PROTEIN YIP"/>
    <property type="match status" value="1"/>
</dbReference>
<accession>A0AB40D277</accession>
<dbReference type="Proteomes" id="UP001515500">
    <property type="component" value="Chromosome 18"/>
</dbReference>
<organism evidence="9 10">
    <name type="scientific">Dioscorea cayennensis subsp. rotundata</name>
    <name type="common">White Guinea yam</name>
    <name type="synonym">Dioscorea rotundata</name>
    <dbReference type="NCBI Taxonomy" id="55577"/>
    <lineage>
        <taxon>Eukaryota</taxon>
        <taxon>Viridiplantae</taxon>
        <taxon>Streptophyta</taxon>
        <taxon>Embryophyta</taxon>
        <taxon>Tracheophyta</taxon>
        <taxon>Spermatophyta</taxon>
        <taxon>Magnoliopsida</taxon>
        <taxon>Liliopsida</taxon>
        <taxon>Dioscoreales</taxon>
        <taxon>Dioscoreaceae</taxon>
        <taxon>Dioscorea</taxon>
    </lineage>
</organism>
<evidence type="ECO:0000256" key="5">
    <source>
        <dbReference type="ARBA" id="ARBA00023136"/>
    </source>
</evidence>
<proteinExistence type="inferred from homology"/>
<evidence type="ECO:0000259" key="8">
    <source>
        <dbReference type="Pfam" id="PF04893"/>
    </source>
</evidence>
<keyword evidence="4 6" id="KW-1133">Transmembrane helix</keyword>
<evidence type="ECO:0000256" key="4">
    <source>
        <dbReference type="ARBA" id="ARBA00022989"/>
    </source>
</evidence>
<name>A0AB40D277_DIOCR</name>
<dbReference type="AlphaFoldDB" id="A0AB40D277"/>
<dbReference type="RefSeq" id="XP_039145757.1">
    <property type="nucleotide sequence ID" value="XM_039289823.1"/>
</dbReference>
<evidence type="ECO:0000256" key="3">
    <source>
        <dbReference type="ARBA" id="ARBA00022692"/>
    </source>
</evidence>
<dbReference type="GO" id="GO:0031267">
    <property type="term" value="F:small GTPase binding"/>
    <property type="evidence" value="ECO:0007669"/>
    <property type="project" value="InterPro"/>
</dbReference>
<sequence length="284" mass="31366">MDEGYNSLPSTHLLGSVPAVVADDKRPAVDEARTGSHSNLHVFPPANGGYQAPGTPYETGGNEQATTNWKGVLSISSYSPYFNVDTDNVVDRILSSMNPLQGDFRRKIDSYPDLYGPVWISTTLVFMLAALGNCGTYLMNRKSVPDTAWVFDVNYVNWAASVVYGYALLVPVAFYFLLQYFGCSASLTRFWCLWGYSLFIFIPSSLLLVFPDEFLRWLIILVAGAASSVFIGINLKSYTEGSDMMVMCVSAMVLQFVLALFIKFLLCLRACGGKNNTERTVTGF</sequence>
<dbReference type="GeneID" id="120282997"/>
<evidence type="ECO:0000313" key="10">
    <source>
        <dbReference type="RefSeq" id="XP_039145757.1"/>
    </source>
</evidence>
<gene>
    <name evidence="10" type="primary">LOC120282997</name>
</gene>
<feature type="transmembrane region" description="Helical" evidence="6">
    <location>
        <begin position="114"/>
        <end position="138"/>
    </location>
</feature>
<keyword evidence="5 6" id="KW-0472">Membrane</keyword>
<feature type="region of interest" description="Disordered" evidence="7">
    <location>
        <begin position="27"/>
        <end position="61"/>
    </location>
</feature>
<feature type="transmembrane region" description="Helical" evidence="6">
    <location>
        <begin position="214"/>
        <end position="233"/>
    </location>
</feature>
<evidence type="ECO:0000256" key="2">
    <source>
        <dbReference type="ARBA" id="ARBA00010596"/>
    </source>
</evidence>
<comment type="similarity">
    <text evidence="2 6">Belongs to the YIP1 family.</text>
</comment>
<dbReference type="PANTHER" id="PTHR12822">
    <property type="entry name" value="PROTEIN YIPF"/>
    <property type="match status" value="1"/>
</dbReference>
<evidence type="ECO:0000256" key="1">
    <source>
        <dbReference type="ARBA" id="ARBA00004141"/>
    </source>
</evidence>
<feature type="domain" description="Yip1" evidence="8">
    <location>
        <begin position="104"/>
        <end position="261"/>
    </location>
</feature>
<comment type="subcellular location">
    <subcellularLocation>
        <location evidence="6">Golgi apparatus membrane</location>
        <topology evidence="6">Multi-pass membrane protein</topology>
    </subcellularLocation>
    <subcellularLocation>
        <location evidence="1">Membrane</location>
        <topology evidence="1">Multi-pass membrane protein</topology>
    </subcellularLocation>
</comment>
<dbReference type="InterPro" id="IPR006977">
    <property type="entry name" value="Yip1_dom"/>
</dbReference>
<dbReference type="InterPro" id="IPR039765">
    <property type="entry name" value="Yip5/YIPF1/YIPF2"/>
</dbReference>
<feature type="transmembrane region" description="Helical" evidence="6">
    <location>
        <begin position="245"/>
        <end position="266"/>
    </location>
</feature>
<evidence type="ECO:0000256" key="6">
    <source>
        <dbReference type="RuleBase" id="RU361264"/>
    </source>
</evidence>
<evidence type="ECO:0000256" key="7">
    <source>
        <dbReference type="SAM" id="MobiDB-lite"/>
    </source>
</evidence>
<dbReference type="GO" id="GO:0000139">
    <property type="term" value="C:Golgi membrane"/>
    <property type="evidence" value="ECO:0007669"/>
    <property type="project" value="UniProtKB-SubCell"/>
</dbReference>
<evidence type="ECO:0000313" key="9">
    <source>
        <dbReference type="Proteomes" id="UP001515500"/>
    </source>
</evidence>
<dbReference type="GO" id="GO:0016192">
    <property type="term" value="P:vesicle-mediated transport"/>
    <property type="evidence" value="ECO:0007669"/>
    <property type="project" value="InterPro"/>
</dbReference>
<feature type="transmembrane region" description="Helical" evidence="6">
    <location>
        <begin position="190"/>
        <end position="208"/>
    </location>
</feature>
<feature type="transmembrane region" description="Helical" evidence="6">
    <location>
        <begin position="158"/>
        <end position="178"/>
    </location>
</feature>
<keyword evidence="9" id="KW-1185">Reference proteome</keyword>
<reference evidence="10" key="1">
    <citation type="submission" date="2025-08" db="UniProtKB">
        <authorList>
            <consortium name="RefSeq"/>
        </authorList>
    </citation>
    <scope>IDENTIFICATION</scope>
</reference>
<dbReference type="Pfam" id="PF04893">
    <property type="entry name" value="Yip1"/>
    <property type="match status" value="1"/>
</dbReference>